<dbReference type="PANTHER" id="PTHR47331">
    <property type="entry name" value="PHD-TYPE DOMAIN-CONTAINING PROTEIN"/>
    <property type="match status" value="1"/>
</dbReference>
<dbReference type="OrthoDB" id="6127549at2759"/>
<dbReference type="Proteomes" id="UP000272942">
    <property type="component" value="Unassembled WGS sequence"/>
</dbReference>
<dbReference type="SUPFAM" id="SSF56672">
    <property type="entry name" value="DNA/RNA polymerases"/>
    <property type="match status" value="1"/>
</dbReference>
<gene>
    <name evidence="1" type="ORF">ECPE_LOCUS14165</name>
</gene>
<reference evidence="1 2" key="2">
    <citation type="submission" date="2018-11" db="EMBL/GenBank/DDBJ databases">
        <authorList>
            <consortium name="Pathogen Informatics"/>
        </authorList>
    </citation>
    <scope>NUCLEOTIDE SEQUENCE [LARGE SCALE GENOMIC DNA]</scope>
    <source>
        <strain evidence="1 2">Egypt</strain>
    </source>
</reference>
<organism evidence="3">
    <name type="scientific">Echinostoma caproni</name>
    <dbReference type="NCBI Taxonomy" id="27848"/>
    <lineage>
        <taxon>Eukaryota</taxon>
        <taxon>Metazoa</taxon>
        <taxon>Spiralia</taxon>
        <taxon>Lophotrochozoa</taxon>
        <taxon>Platyhelminthes</taxon>
        <taxon>Trematoda</taxon>
        <taxon>Digenea</taxon>
        <taxon>Plagiorchiida</taxon>
        <taxon>Echinostomata</taxon>
        <taxon>Echinostomatoidea</taxon>
        <taxon>Echinostomatidae</taxon>
        <taxon>Echinostoma</taxon>
    </lineage>
</organism>
<evidence type="ECO:0000313" key="1">
    <source>
        <dbReference type="EMBL" id="VDP91437.1"/>
    </source>
</evidence>
<evidence type="ECO:0000313" key="3">
    <source>
        <dbReference type="WBParaSite" id="ECPE_0001420501-mRNA-1"/>
    </source>
</evidence>
<evidence type="ECO:0000313" key="2">
    <source>
        <dbReference type="Proteomes" id="UP000272942"/>
    </source>
</evidence>
<proteinExistence type="predicted"/>
<dbReference type="InterPro" id="IPR043502">
    <property type="entry name" value="DNA/RNA_pol_sf"/>
</dbReference>
<keyword evidence="2" id="KW-1185">Reference proteome</keyword>
<sequence length="184" mass="20596">MFLQVKIPESDQIALKFLWWSEGNPAQLGEEYCMTVHPFGAVSSSFCASFALRKTANLYGHDYPSSITDAVQSGFYVDDLLLSVDDQIEARSTISSLTQLLGRAGFKLTKWASNQREVLTQIPSDERNVLVKELSDGTLPTEKALGLAWDMEGDSFIYQFEMKECPVTRRLLLSRLSAIYDPLG</sequence>
<accession>A0A183B4N0</accession>
<name>A0A183B4N0_9TREM</name>
<dbReference type="AlphaFoldDB" id="A0A183B4N0"/>
<dbReference type="WBParaSite" id="ECPE_0001420501-mRNA-1">
    <property type="protein sequence ID" value="ECPE_0001420501-mRNA-1"/>
    <property type="gene ID" value="ECPE_0001420501"/>
</dbReference>
<reference evidence="3" key="1">
    <citation type="submission" date="2016-06" db="UniProtKB">
        <authorList>
            <consortium name="WormBaseParasite"/>
        </authorList>
    </citation>
    <scope>IDENTIFICATION</scope>
</reference>
<dbReference type="EMBL" id="UZAN01056863">
    <property type="protein sequence ID" value="VDP91437.1"/>
    <property type="molecule type" value="Genomic_DNA"/>
</dbReference>
<protein>
    <submittedName>
        <fullName evidence="3">Reverse transcriptase domain-containing protein</fullName>
    </submittedName>
</protein>